<name>A0A2Z4RDP3_PSEPU</name>
<feature type="domain" description="DUF7281" evidence="1">
    <location>
        <begin position="117"/>
        <end position="279"/>
    </location>
</feature>
<protein>
    <recommendedName>
        <fullName evidence="1">DUF7281 domain-containing protein</fullName>
    </recommendedName>
</protein>
<dbReference type="AlphaFoldDB" id="A0A2Z4RDP3"/>
<reference evidence="2 3" key="1">
    <citation type="submission" date="2018-05" db="EMBL/GenBank/DDBJ databases">
        <title>Whole genome sequence of Pseudomonas putida JBC17.</title>
        <authorList>
            <person name="Lee Y.H."/>
            <person name="David K."/>
        </authorList>
    </citation>
    <scope>NUCLEOTIDE SEQUENCE [LARGE SCALE GENOMIC DNA]</scope>
    <source>
        <strain evidence="2 3">JBC17</strain>
    </source>
</reference>
<proteinExistence type="predicted"/>
<gene>
    <name evidence="2" type="ORF">DKY63_03550</name>
</gene>
<accession>A0A2Z4RDP3</accession>
<dbReference type="GO" id="GO:0005694">
    <property type="term" value="C:chromosome"/>
    <property type="evidence" value="ECO:0007669"/>
    <property type="project" value="InterPro"/>
</dbReference>
<evidence type="ECO:0000313" key="2">
    <source>
        <dbReference type="EMBL" id="AWY39036.1"/>
    </source>
</evidence>
<evidence type="ECO:0000259" key="1">
    <source>
        <dbReference type="Pfam" id="PF23947"/>
    </source>
</evidence>
<dbReference type="OrthoDB" id="8564671at2"/>
<dbReference type="Proteomes" id="UP000250299">
    <property type="component" value="Chromosome"/>
</dbReference>
<sequence length="281" mass="31398">MPTLALTKKLMSVYQSDEQDFRHSKLLEDFCEDYGVGRRVGSLWRFSQSDKEKIATYLANEAKVDPNQSLDAWDNESRHGALKKGGDEKYANKRLRGKRVAVKSLPGRPLLVGLTPLQLPPGACLDLDRHWVAEHSGHDSVLLIENWENFELTHETPLLEQLPGNPLVVFRGAPGSYKTDSSQALLADLKLPVIAFTDYDPEGLCIAATLPGFSRYLAPSDKCLTILMGEINTERRYQKQVAGKLAFLESLTDPELVRVYRIVRKAGKALPQEKLIGLELA</sequence>
<dbReference type="RefSeq" id="WP_110962853.1">
    <property type="nucleotide sequence ID" value="NZ_CP029693.1"/>
</dbReference>
<dbReference type="InterPro" id="IPR055705">
    <property type="entry name" value="DUF7281"/>
</dbReference>
<dbReference type="Pfam" id="PF23947">
    <property type="entry name" value="DUF7281"/>
    <property type="match status" value="1"/>
</dbReference>
<dbReference type="EMBL" id="CP029693">
    <property type="protein sequence ID" value="AWY39036.1"/>
    <property type="molecule type" value="Genomic_DNA"/>
</dbReference>
<organism evidence="2 3">
    <name type="scientific">Pseudomonas putida</name>
    <name type="common">Arthrobacter siderocapsulatus</name>
    <dbReference type="NCBI Taxonomy" id="303"/>
    <lineage>
        <taxon>Bacteria</taxon>
        <taxon>Pseudomonadati</taxon>
        <taxon>Pseudomonadota</taxon>
        <taxon>Gammaproteobacteria</taxon>
        <taxon>Pseudomonadales</taxon>
        <taxon>Pseudomonadaceae</taxon>
        <taxon>Pseudomonas</taxon>
    </lineage>
</organism>
<dbReference type="SUPFAM" id="SSF56726">
    <property type="entry name" value="DNA topoisomerase IV, alpha subunit"/>
    <property type="match status" value="1"/>
</dbReference>
<evidence type="ECO:0000313" key="3">
    <source>
        <dbReference type="Proteomes" id="UP000250299"/>
    </source>
</evidence>
<dbReference type="InterPro" id="IPR036078">
    <property type="entry name" value="Spo11/TopoVI_A_sf"/>
</dbReference>
<dbReference type="GO" id="GO:0003677">
    <property type="term" value="F:DNA binding"/>
    <property type="evidence" value="ECO:0007669"/>
    <property type="project" value="InterPro"/>
</dbReference>